<gene>
    <name evidence="2" type="ORF">J2S41_002531</name>
</gene>
<sequence>MVAETGHWREIYEGGSAEAEQRRFQEYARRMLAVQAAHARAAGGPHRTLHAKTVVGVTGAELAFAEDLPAALHAGAFRAGARFATTVRLSNASGVPRSDAEPDLRGAALKLTLPDGGAHDLLMTSYPVSHVRNAAQFVTVAEIGARSRALAVPRMLAAFGPAETLRIAGNLRRAARRCESLALESYWSRGAIRWGAAGPVRFRLSPLDPPAPAAAVPAGDPDRLRRDFHARLARGPVRFALHVQRFVAEAVTPIEDGAVEWAERDSGWIPVAVLTVPRGTPAAESEVDGLAFGPWHAPEEFRPLGNLNRARRAVYAASAAGWRRG</sequence>
<dbReference type="Proteomes" id="UP001183643">
    <property type="component" value="Unassembled WGS sequence"/>
</dbReference>
<evidence type="ECO:0000259" key="1">
    <source>
        <dbReference type="Pfam" id="PF00199"/>
    </source>
</evidence>
<dbReference type="InterPro" id="IPR011614">
    <property type="entry name" value="Catalase_core"/>
</dbReference>
<evidence type="ECO:0000313" key="3">
    <source>
        <dbReference type="Proteomes" id="UP001183643"/>
    </source>
</evidence>
<dbReference type="EMBL" id="JAVDYB010000001">
    <property type="protein sequence ID" value="MDR7275753.1"/>
    <property type="molecule type" value="Genomic_DNA"/>
</dbReference>
<dbReference type="RefSeq" id="WP_310367096.1">
    <property type="nucleotide sequence ID" value="NZ_JAVDYB010000001.1"/>
</dbReference>
<dbReference type="Gene3D" id="2.40.180.10">
    <property type="entry name" value="Catalase core domain"/>
    <property type="match status" value="1"/>
</dbReference>
<name>A0AAE3YKZ6_9ACTN</name>
<dbReference type="InterPro" id="IPR020835">
    <property type="entry name" value="Catalase_sf"/>
</dbReference>
<proteinExistence type="predicted"/>
<dbReference type="Pfam" id="PF00199">
    <property type="entry name" value="Catalase"/>
    <property type="match status" value="1"/>
</dbReference>
<reference evidence="2" key="1">
    <citation type="submission" date="2023-07" db="EMBL/GenBank/DDBJ databases">
        <title>Sequencing the genomes of 1000 actinobacteria strains.</title>
        <authorList>
            <person name="Klenk H.-P."/>
        </authorList>
    </citation>
    <scope>NUCLEOTIDE SEQUENCE</scope>
    <source>
        <strain evidence="2">DSM 44707</strain>
    </source>
</reference>
<keyword evidence="3" id="KW-1185">Reference proteome</keyword>
<dbReference type="GO" id="GO:0020037">
    <property type="term" value="F:heme binding"/>
    <property type="evidence" value="ECO:0007669"/>
    <property type="project" value="InterPro"/>
</dbReference>
<dbReference type="AlphaFoldDB" id="A0AAE3YKZ6"/>
<protein>
    <recommendedName>
        <fullName evidence="1">Catalase core domain-containing protein</fullName>
    </recommendedName>
</protein>
<accession>A0AAE3YKZ6</accession>
<organism evidence="2 3">
    <name type="scientific">Catenuloplanes atrovinosus</name>
    <dbReference type="NCBI Taxonomy" id="137266"/>
    <lineage>
        <taxon>Bacteria</taxon>
        <taxon>Bacillati</taxon>
        <taxon>Actinomycetota</taxon>
        <taxon>Actinomycetes</taxon>
        <taxon>Micromonosporales</taxon>
        <taxon>Micromonosporaceae</taxon>
        <taxon>Catenuloplanes</taxon>
    </lineage>
</organism>
<comment type="caution">
    <text evidence="2">The sequence shown here is derived from an EMBL/GenBank/DDBJ whole genome shotgun (WGS) entry which is preliminary data.</text>
</comment>
<dbReference type="SUPFAM" id="SSF56634">
    <property type="entry name" value="Heme-dependent catalase-like"/>
    <property type="match status" value="1"/>
</dbReference>
<dbReference type="GO" id="GO:0004096">
    <property type="term" value="F:catalase activity"/>
    <property type="evidence" value="ECO:0007669"/>
    <property type="project" value="InterPro"/>
</dbReference>
<evidence type="ECO:0000313" key="2">
    <source>
        <dbReference type="EMBL" id="MDR7275753.1"/>
    </source>
</evidence>
<feature type="domain" description="Catalase core" evidence="1">
    <location>
        <begin position="45"/>
        <end position="141"/>
    </location>
</feature>